<feature type="transmembrane region" description="Helical" evidence="10">
    <location>
        <begin position="226"/>
        <end position="247"/>
    </location>
</feature>
<evidence type="ECO:0000313" key="13">
    <source>
        <dbReference type="Proteomes" id="UP000319731"/>
    </source>
</evidence>
<feature type="region of interest" description="Disordered" evidence="9">
    <location>
        <begin position="522"/>
        <end position="589"/>
    </location>
</feature>
<dbReference type="Gene3D" id="1.10.287.70">
    <property type="match status" value="1"/>
</dbReference>
<sequence length="670" mass="74494">MKIEGLPPTMADHWLEYLTKFYLLPGGKFLAIWDAFIVCVAVLNTVMLTFMASFQVHSPGAWVLSYAIDIIFLTDIYIKFHRAFLSNGFWVVFPKEMALRYLDSVEFWLDLASSLPVDLFALCFFATNQDPISYLALVRLPKLIRVRCIVAYFMREEQRLHAGFMLHSSGPDGPICSDNSWVNSRTFTATNDSLFSLYVDSIYWATTTLTTTGYGDIHPDNTGERIMACFVQIMGILFFGYISGTIASSLSNMDSRRVTYQQKMDAVVQYMRTRDMDYEMQQRVLEYFDYAWNRNKGIDVRHLFDEMPATFRGDLLYSLNFAIIDQAKVFSACSLGFRRTVAYTIKFYLYTADEFLTHQGDLAQEMYFITQGRIDIFDGPEQKRAIKCLIEGSCLGYAPTILGGFHDYSARAVCNSDVFVLTRDEIEGIFRAYPEDAKLVRQACMQIAAETSNKKMKTCLSDEASSVHLSTKDSVAAGLDKVPSTQAKSYGSQGFLIMESEAQAAKDSGSGGIRNRRASYRKFPFSSGAPGGEHHESDKDLNSNSHVDGKPRTSTGILVAEGSSNGDVSRRIPNPKRSHHGSADSDNGVAGLAALPAHIKISIDPHTESQHTSSSSSYDHAPPHQPISTLQQHGGSAGLSAHSGLQPPILEADETSRSKLALAPANVHHE</sequence>
<organism evidence="12 13">
    <name type="scientific">Synchytrium microbalum</name>
    <dbReference type="NCBI Taxonomy" id="1806994"/>
    <lineage>
        <taxon>Eukaryota</taxon>
        <taxon>Fungi</taxon>
        <taxon>Fungi incertae sedis</taxon>
        <taxon>Chytridiomycota</taxon>
        <taxon>Chytridiomycota incertae sedis</taxon>
        <taxon>Chytridiomycetes</taxon>
        <taxon>Synchytriales</taxon>
        <taxon>Synchytriaceae</taxon>
        <taxon>Synchytrium</taxon>
    </lineage>
</organism>
<dbReference type="InterPro" id="IPR000595">
    <property type="entry name" value="cNMP-bd_dom"/>
</dbReference>
<keyword evidence="13" id="KW-1185">Reference proteome</keyword>
<name>A0A507CHN5_9FUNG</name>
<keyword evidence="7" id="KW-1071">Ligand-gated ion channel</keyword>
<evidence type="ECO:0000256" key="1">
    <source>
        <dbReference type="ARBA" id="ARBA00004141"/>
    </source>
</evidence>
<gene>
    <name evidence="12" type="ORF">SmJEL517_g00458</name>
</gene>
<dbReference type="AlphaFoldDB" id="A0A507CHN5"/>
<dbReference type="GO" id="GO:0044877">
    <property type="term" value="F:protein-containing complex binding"/>
    <property type="evidence" value="ECO:0007669"/>
    <property type="project" value="TreeGrafter"/>
</dbReference>
<keyword evidence="6 10" id="KW-0472">Membrane</keyword>
<dbReference type="RefSeq" id="XP_031027475.1">
    <property type="nucleotide sequence ID" value="XM_031166387.1"/>
</dbReference>
<keyword evidence="3 10" id="KW-0812">Transmembrane</keyword>
<dbReference type="InterPro" id="IPR018490">
    <property type="entry name" value="cNMP-bd_dom_sf"/>
</dbReference>
<accession>A0A507CHN5</accession>
<dbReference type="GeneID" id="42001684"/>
<dbReference type="Proteomes" id="UP000319731">
    <property type="component" value="Unassembled WGS sequence"/>
</dbReference>
<evidence type="ECO:0000313" key="12">
    <source>
        <dbReference type="EMBL" id="TPX37564.1"/>
    </source>
</evidence>
<keyword evidence="2" id="KW-0813">Transport</keyword>
<proteinExistence type="predicted"/>
<dbReference type="GO" id="GO:0016020">
    <property type="term" value="C:membrane"/>
    <property type="evidence" value="ECO:0007669"/>
    <property type="project" value="UniProtKB-SubCell"/>
</dbReference>
<feature type="domain" description="Cyclic nucleotide-binding" evidence="11">
    <location>
        <begin position="329"/>
        <end position="430"/>
    </location>
</feature>
<evidence type="ECO:0000256" key="6">
    <source>
        <dbReference type="ARBA" id="ARBA00023136"/>
    </source>
</evidence>
<dbReference type="CDD" id="cd00038">
    <property type="entry name" value="CAP_ED"/>
    <property type="match status" value="1"/>
</dbReference>
<dbReference type="Pfam" id="PF00520">
    <property type="entry name" value="Ion_trans"/>
    <property type="match status" value="1"/>
</dbReference>
<keyword evidence="4 10" id="KW-1133">Transmembrane helix</keyword>
<reference evidence="12 13" key="1">
    <citation type="journal article" date="2019" name="Sci. Rep.">
        <title>Comparative genomics of chytrid fungi reveal insights into the obligate biotrophic and pathogenic lifestyle of Synchytrium endobioticum.</title>
        <authorList>
            <person name="van de Vossenberg B.T.L.H."/>
            <person name="Warris S."/>
            <person name="Nguyen H.D.T."/>
            <person name="van Gent-Pelzer M.P.E."/>
            <person name="Joly D.L."/>
            <person name="van de Geest H.C."/>
            <person name="Bonants P.J.M."/>
            <person name="Smith D.S."/>
            <person name="Levesque C.A."/>
            <person name="van der Lee T.A.J."/>
        </authorList>
    </citation>
    <scope>NUCLEOTIDE SEQUENCE [LARGE SCALE GENOMIC DNA]</scope>
    <source>
        <strain evidence="12 13">JEL517</strain>
    </source>
</reference>
<evidence type="ECO:0000256" key="8">
    <source>
        <dbReference type="ARBA" id="ARBA00023303"/>
    </source>
</evidence>
<keyword evidence="5" id="KW-0406">Ion transport</keyword>
<dbReference type="InterPro" id="IPR013099">
    <property type="entry name" value="K_chnl_dom"/>
</dbReference>
<dbReference type="OrthoDB" id="415460at2759"/>
<evidence type="ECO:0000256" key="7">
    <source>
        <dbReference type="ARBA" id="ARBA00023286"/>
    </source>
</evidence>
<evidence type="ECO:0000256" key="3">
    <source>
        <dbReference type="ARBA" id="ARBA00022692"/>
    </source>
</evidence>
<dbReference type="PANTHER" id="PTHR45638:SF19">
    <property type="entry name" value="CYCLIC NUCLEOTIDE-BINDING DOMAIN-CONTAINING PROTEIN"/>
    <property type="match status" value="1"/>
</dbReference>
<feature type="compositionally biased region" description="Polar residues" evidence="9">
    <location>
        <begin position="552"/>
        <end position="567"/>
    </location>
</feature>
<dbReference type="Gene3D" id="1.10.287.630">
    <property type="entry name" value="Helix hairpin bin"/>
    <property type="match status" value="1"/>
</dbReference>
<dbReference type="InterPro" id="IPR050866">
    <property type="entry name" value="CNG_cation_channel"/>
</dbReference>
<dbReference type="PROSITE" id="PS50042">
    <property type="entry name" value="CNMP_BINDING_3"/>
    <property type="match status" value="1"/>
</dbReference>
<dbReference type="GO" id="GO:0005221">
    <property type="term" value="F:intracellularly cyclic nucleotide-activated monoatomic cation channel activity"/>
    <property type="evidence" value="ECO:0007669"/>
    <property type="project" value="InterPro"/>
</dbReference>
<evidence type="ECO:0000259" key="11">
    <source>
        <dbReference type="PROSITE" id="PS50042"/>
    </source>
</evidence>
<dbReference type="PANTHER" id="PTHR45638">
    <property type="entry name" value="CYCLIC NUCLEOTIDE-GATED CATION CHANNEL SUBUNIT A"/>
    <property type="match status" value="1"/>
</dbReference>
<evidence type="ECO:0000256" key="9">
    <source>
        <dbReference type="SAM" id="MobiDB-lite"/>
    </source>
</evidence>
<feature type="transmembrane region" description="Helical" evidence="10">
    <location>
        <begin position="30"/>
        <end position="54"/>
    </location>
</feature>
<dbReference type="STRING" id="1806994.A0A507CHN5"/>
<dbReference type="InterPro" id="IPR014710">
    <property type="entry name" value="RmlC-like_jellyroll"/>
</dbReference>
<feature type="compositionally biased region" description="Low complexity" evidence="9">
    <location>
        <begin position="632"/>
        <end position="646"/>
    </location>
</feature>
<keyword evidence="8" id="KW-0407">Ion channel</keyword>
<evidence type="ECO:0000256" key="5">
    <source>
        <dbReference type="ARBA" id="ARBA00023065"/>
    </source>
</evidence>
<dbReference type="SUPFAM" id="SSF81324">
    <property type="entry name" value="Voltage-gated potassium channels"/>
    <property type="match status" value="1"/>
</dbReference>
<comment type="subcellular location">
    <subcellularLocation>
        <location evidence="1">Membrane</location>
        <topology evidence="1">Multi-pass membrane protein</topology>
    </subcellularLocation>
</comment>
<evidence type="ECO:0000256" key="4">
    <source>
        <dbReference type="ARBA" id="ARBA00022989"/>
    </source>
</evidence>
<dbReference type="GO" id="GO:0005249">
    <property type="term" value="F:voltage-gated potassium channel activity"/>
    <property type="evidence" value="ECO:0007669"/>
    <property type="project" value="TreeGrafter"/>
</dbReference>
<evidence type="ECO:0000256" key="10">
    <source>
        <dbReference type="SAM" id="Phobius"/>
    </source>
</evidence>
<dbReference type="EMBL" id="QEAO01000002">
    <property type="protein sequence ID" value="TPX37564.1"/>
    <property type="molecule type" value="Genomic_DNA"/>
</dbReference>
<dbReference type="Pfam" id="PF07885">
    <property type="entry name" value="Ion_trans_2"/>
    <property type="match status" value="1"/>
</dbReference>
<feature type="region of interest" description="Disordered" evidence="9">
    <location>
        <begin position="606"/>
        <end position="646"/>
    </location>
</feature>
<dbReference type="Gene3D" id="2.60.120.10">
    <property type="entry name" value="Jelly Rolls"/>
    <property type="match status" value="1"/>
</dbReference>
<feature type="transmembrane region" description="Helical" evidence="10">
    <location>
        <begin position="60"/>
        <end position="78"/>
    </location>
</feature>
<dbReference type="InterPro" id="IPR005821">
    <property type="entry name" value="Ion_trans_dom"/>
</dbReference>
<evidence type="ECO:0000256" key="2">
    <source>
        <dbReference type="ARBA" id="ARBA00022448"/>
    </source>
</evidence>
<protein>
    <recommendedName>
        <fullName evidence="11">Cyclic nucleotide-binding domain-containing protein</fullName>
    </recommendedName>
</protein>
<dbReference type="SUPFAM" id="SSF51206">
    <property type="entry name" value="cAMP-binding domain-like"/>
    <property type="match status" value="1"/>
</dbReference>
<feature type="compositionally biased region" description="Basic and acidic residues" evidence="9">
    <location>
        <begin position="532"/>
        <end position="551"/>
    </location>
</feature>
<dbReference type="FunFam" id="1.10.287.630:FF:000001">
    <property type="entry name" value="Cyclic nucleotide-gated channel alpha 3"/>
    <property type="match status" value="1"/>
</dbReference>
<comment type="caution">
    <text evidence="12">The sequence shown here is derived from an EMBL/GenBank/DDBJ whole genome shotgun (WGS) entry which is preliminary data.</text>
</comment>
<dbReference type="Pfam" id="PF00027">
    <property type="entry name" value="cNMP_binding"/>
    <property type="match status" value="1"/>
</dbReference>